<feature type="transmembrane region" description="Helical" evidence="1">
    <location>
        <begin position="232"/>
        <end position="249"/>
    </location>
</feature>
<evidence type="ECO:0000256" key="1">
    <source>
        <dbReference type="SAM" id="Phobius"/>
    </source>
</evidence>
<dbReference type="PANTHER" id="PTHR33979">
    <property type="entry name" value="OS02G0221600 PROTEIN"/>
    <property type="match status" value="1"/>
</dbReference>
<feature type="transmembrane region" description="Helical" evidence="1">
    <location>
        <begin position="280"/>
        <end position="302"/>
    </location>
</feature>
<protein>
    <submittedName>
        <fullName evidence="2">Peptidase M50B-like-domain-containing protein</fullName>
    </submittedName>
</protein>
<dbReference type="Proteomes" id="UP001182556">
    <property type="component" value="Unassembled WGS sequence"/>
</dbReference>
<feature type="transmembrane region" description="Helical" evidence="1">
    <location>
        <begin position="65"/>
        <end position="84"/>
    </location>
</feature>
<feature type="transmembrane region" description="Helical" evidence="1">
    <location>
        <begin position="152"/>
        <end position="177"/>
    </location>
</feature>
<evidence type="ECO:0000313" key="2">
    <source>
        <dbReference type="EMBL" id="KAK1925846.1"/>
    </source>
</evidence>
<accession>A0AAD9FT70</accession>
<keyword evidence="1" id="KW-0812">Transmembrane</keyword>
<name>A0AAD9FT70_PAPLA</name>
<reference evidence="2" key="1">
    <citation type="submission" date="2023-02" db="EMBL/GenBank/DDBJ databases">
        <title>Identification and recombinant expression of a fungal hydrolase from Papiliotrema laurentii that hydrolyzes apple cutin and clears colloidal polyester polyurethane.</title>
        <authorList>
            <consortium name="DOE Joint Genome Institute"/>
            <person name="Roman V.A."/>
            <person name="Bojanowski C."/>
            <person name="Crable B.R."/>
            <person name="Wagner D.N."/>
            <person name="Hung C.S."/>
            <person name="Nadeau L.J."/>
            <person name="Schratz L."/>
            <person name="Haridas S."/>
            <person name="Pangilinan J."/>
            <person name="Lipzen A."/>
            <person name="Na H."/>
            <person name="Yan M."/>
            <person name="Ng V."/>
            <person name="Grigoriev I.V."/>
            <person name="Spatafora J.W."/>
            <person name="Barlow D."/>
            <person name="Biffinger J."/>
            <person name="Kelley-Loughnane N."/>
            <person name="Varaljay V.A."/>
            <person name="Crookes-Goodson W.J."/>
        </authorList>
    </citation>
    <scope>NUCLEOTIDE SEQUENCE</scope>
    <source>
        <strain evidence="2">5307AH</strain>
    </source>
</reference>
<gene>
    <name evidence="2" type="ORF">DB88DRAFT_215022</name>
</gene>
<dbReference type="InterPro" id="IPR049500">
    <property type="entry name" value="Peptidase_M50B-like"/>
</dbReference>
<comment type="caution">
    <text evidence="2">The sequence shown here is derived from an EMBL/GenBank/DDBJ whole genome shotgun (WGS) entry which is preliminary data.</text>
</comment>
<feature type="transmembrane region" description="Helical" evidence="1">
    <location>
        <begin position="207"/>
        <end position="225"/>
    </location>
</feature>
<organism evidence="2 3">
    <name type="scientific">Papiliotrema laurentii</name>
    <name type="common">Cryptococcus laurentii</name>
    <dbReference type="NCBI Taxonomy" id="5418"/>
    <lineage>
        <taxon>Eukaryota</taxon>
        <taxon>Fungi</taxon>
        <taxon>Dikarya</taxon>
        <taxon>Basidiomycota</taxon>
        <taxon>Agaricomycotina</taxon>
        <taxon>Tremellomycetes</taxon>
        <taxon>Tremellales</taxon>
        <taxon>Rhynchogastremaceae</taxon>
        <taxon>Papiliotrema</taxon>
    </lineage>
</organism>
<sequence>MGVIVEHAPSLLADTGKNLSAQSTSMPYSTLNLLVTRSDTDPNTFRKWEGAMLEVRVDTTERNTVIAACIMILIVLLAWNLPIARDIISGLKLFVVGSHELCHLVVGLICGGEVVSICIDPNDGGATHIMGLMRHYPRIPRDPYAMPTYPQLFWSSSAIATLSAGYIGSSIIGFLFIFCSFHIVASKVCALIIHFGLLAPILRADHWTAFVSIIICEAVLIGLWFGDHGNALRFYVLFVGIMNLFYVIWDYVDERMFDKRNSSDCAQFSELLGWPTSGWAIFWFIYESLVFTAAMFAGIIVWRRSDQDISSRFLQTSTS</sequence>
<dbReference type="PANTHER" id="PTHR33979:SF2">
    <property type="entry name" value="PEPTIDASE M50B-LIKE-DOMAIN-CONTAINING PROTEIN"/>
    <property type="match status" value="1"/>
</dbReference>
<keyword evidence="1" id="KW-0472">Membrane</keyword>
<evidence type="ECO:0000313" key="3">
    <source>
        <dbReference type="Proteomes" id="UP001182556"/>
    </source>
</evidence>
<dbReference type="Pfam" id="PF13398">
    <property type="entry name" value="Peptidase_M50B"/>
    <property type="match status" value="2"/>
</dbReference>
<dbReference type="EMBL" id="JAODAN010000003">
    <property type="protein sequence ID" value="KAK1925846.1"/>
    <property type="molecule type" value="Genomic_DNA"/>
</dbReference>
<proteinExistence type="predicted"/>
<keyword evidence="1" id="KW-1133">Transmembrane helix</keyword>
<keyword evidence="3" id="KW-1185">Reference proteome</keyword>
<feature type="transmembrane region" description="Helical" evidence="1">
    <location>
        <begin position="184"/>
        <end position="201"/>
    </location>
</feature>
<dbReference type="AlphaFoldDB" id="A0AAD9FT70"/>